<dbReference type="PROSITE" id="PS51882">
    <property type="entry name" value="G_ALPHA"/>
    <property type="match status" value="1"/>
</dbReference>
<keyword evidence="6" id="KW-1185">Reference proteome</keyword>
<evidence type="ECO:0000256" key="3">
    <source>
        <dbReference type="ARBA" id="ARBA00023224"/>
    </source>
</evidence>
<dbReference type="AlphaFoldDB" id="A0A8S4B956"/>
<dbReference type="Pfam" id="PF00503">
    <property type="entry name" value="G-alpha"/>
    <property type="match status" value="1"/>
</dbReference>
<dbReference type="GO" id="GO:0001664">
    <property type="term" value="F:G protein-coupled receptor binding"/>
    <property type="evidence" value="ECO:0007669"/>
    <property type="project" value="TreeGrafter"/>
</dbReference>
<dbReference type="EMBL" id="CAJRST010013335">
    <property type="protein sequence ID" value="CAG5929040.1"/>
    <property type="molecule type" value="Genomic_DNA"/>
</dbReference>
<evidence type="ECO:0000256" key="4">
    <source>
        <dbReference type="PIRSR" id="PIRSR601019-1"/>
    </source>
</evidence>
<dbReference type="GO" id="GO:0005834">
    <property type="term" value="C:heterotrimeric G-protein complex"/>
    <property type="evidence" value="ECO:0007669"/>
    <property type="project" value="TreeGrafter"/>
</dbReference>
<keyword evidence="2 4" id="KW-0342">GTP-binding</keyword>
<dbReference type="OrthoDB" id="5817230at2759"/>
<dbReference type="PRINTS" id="PR00318">
    <property type="entry name" value="GPROTEINA"/>
</dbReference>
<dbReference type="GO" id="GO:0005525">
    <property type="term" value="F:GTP binding"/>
    <property type="evidence" value="ECO:0007669"/>
    <property type="project" value="UniProtKB-KW"/>
</dbReference>
<evidence type="ECO:0000256" key="2">
    <source>
        <dbReference type="ARBA" id="ARBA00023134"/>
    </source>
</evidence>
<keyword evidence="3" id="KW-0807">Transducer</keyword>
<dbReference type="Proteomes" id="UP000677803">
    <property type="component" value="Unassembled WGS sequence"/>
</dbReference>
<dbReference type="GO" id="GO:0003924">
    <property type="term" value="F:GTPase activity"/>
    <property type="evidence" value="ECO:0007669"/>
    <property type="project" value="InterPro"/>
</dbReference>
<dbReference type="PANTHER" id="PTHR10218">
    <property type="entry name" value="GTP-BINDING PROTEIN ALPHA SUBUNIT"/>
    <property type="match status" value="1"/>
</dbReference>
<evidence type="ECO:0000313" key="6">
    <source>
        <dbReference type="Proteomes" id="UP000677803"/>
    </source>
</evidence>
<proteinExistence type="predicted"/>
<feature type="binding site" evidence="4">
    <location>
        <begin position="46"/>
        <end position="50"/>
    </location>
    <ligand>
        <name>GTP</name>
        <dbReference type="ChEBI" id="CHEBI:37565"/>
    </ligand>
</feature>
<dbReference type="Gene3D" id="3.40.50.300">
    <property type="entry name" value="P-loop containing nucleotide triphosphate hydrolases"/>
    <property type="match status" value="1"/>
</dbReference>
<dbReference type="InterPro" id="IPR027417">
    <property type="entry name" value="P-loop_NTPase"/>
</dbReference>
<dbReference type="FunFam" id="3.40.50.300:FF:000720">
    <property type="entry name" value="Guanine nucleotide-binding protein G(k) subunit alpha"/>
    <property type="match status" value="1"/>
</dbReference>
<comment type="caution">
    <text evidence="5">The sequence shown here is derived from an EMBL/GenBank/DDBJ whole genome shotgun (WGS) entry which is preliminary data.</text>
</comment>
<keyword evidence="1 4" id="KW-0547">Nucleotide-binding</keyword>
<dbReference type="GO" id="GO:0007188">
    <property type="term" value="P:adenylate cyclase-modulating G protein-coupled receptor signaling pathway"/>
    <property type="evidence" value="ECO:0007669"/>
    <property type="project" value="TreeGrafter"/>
</dbReference>
<reference evidence="5" key="1">
    <citation type="submission" date="2021-05" db="EMBL/GenBank/DDBJ databases">
        <authorList>
            <person name="Tigano A."/>
        </authorList>
    </citation>
    <scope>NUCLEOTIDE SEQUENCE</scope>
</reference>
<dbReference type="InterPro" id="IPR001019">
    <property type="entry name" value="Gprotein_alpha_su"/>
</dbReference>
<gene>
    <name evidence="5" type="ORF">MMEN_LOCUS12676</name>
</gene>
<sequence length="155" mass="17828">MSYPLSDTTNRTARTSSKHPIHFLRSVLWPPTSYILWKHLTRKMYDVGGQRTERRKWIGCFEDVRAVLFVVSLSGYDMTLVEDPSTTLKDLDRPSQTFKDLVRPGWTWKDPDRPAQTCSDLVRPGQTWSDLDTSGRTWTDLKGPGQTWLDLVTPG</sequence>
<dbReference type="GO" id="GO:0005737">
    <property type="term" value="C:cytoplasm"/>
    <property type="evidence" value="ECO:0007669"/>
    <property type="project" value="TreeGrafter"/>
</dbReference>
<accession>A0A8S4B956</accession>
<evidence type="ECO:0000313" key="5">
    <source>
        <dbReference type="EMBL" id="CAG5929040.1"/>
    </source>
</evidence>
<dbReference type="SUPFAM" id="SSF52540">
    <property type="entry name" value="P-loop containing nucleoside triphosphate hydrolases"/>
    <property type="match status" value="1"/>
</dbReference>
<dbReference type="PANTHER" id="PTHR10218:SF231">
    <property type="entry name" value="GUANINE NUCLEOTIDE BINDING PROTEIN (G PROTEIN) ALPHA V1"/>
    <property type="match status" value="1"/>
</dbReference>
<organism evidence="5 6">
    <name type="scientific">Menidia menidia</name>
    <name type="common">Atlantic silverside</name>
    <dbReference type="NCBI Taxonomy" id="238744"/>
    <lineage>
        <taxon>Eukaryota</taxon>
        <taxon>Metazoa</taxon>
        <taxon>Chordata</taxon>
        <taxon>Craniata</taxon>
        <taxon>Vertebrata</taxon>
        <taxon>Euteleostomi</taxon>
        <taxon>Actinopterygii</taxon>
        <taxon>Neopterygii</taxon>
        <taxon>Teleostei</taxon>
        <taxon>Neoteleostei</taxon>
        <taxon>Acanthomorphata</taxon>
        <taxon>Ovalentaria</taxon>
        <taxon>Atherinomorphae</taxon>
        <taxon>Atheriniformes</taxon>
        <taxon>Atherinopsidae</taxon>
        <taxon>Menidiinae</taxon>
        <taxon>Menidia</taxon>
    </lineage>
</organism>
<evidence type="ECO:0000256" key="1">
    <source>
        <dbReference type="ARBA" id="ARBA00022741"/>
    </source>
</evidence>
<dbReference type="GO" id="GO:0031683">
    <property type="term" value="F:G-protein beta/gamma-subunit complex binding"/>
    <property type="evidence" value="ECO:0007669"/>
    <property type="project" value="InterPro"/>
</dbReference>
<name>A0A8S4B956_9TELE</name>
<protein>
    <submittedName>
        <fullName evidence="5">(Atlantic silverside) hypothetical protein</fullName>
    </submittedName>
</protein>